<dbReference type="Pfam" id="PF02190">
    <property type="entry name" value="LON_substr_bdg"/>
    <property type="match status" value="1"/>
</dbReference>
<evidence type="ECO:0000313" key="2">
    <source>
        <dbReference type="EMBL" id="CAB4569590.1"/>
    </source>
</evidence>
<dbReference type="InterPro" id="IPR015947">
    <property type="entry name" value="PUA-like_sf"/>
</dbReference>
<name>A0A6J6DZG5_9ZZZZ</name>
<dbReference type="SUPFAM" id="SSF88697">
    <property type="entry name" value="PUA domain-like"/>
    <property type="match status" value="1"/>
</dbReference>
<dbReference type="SMART" id="SM00464">
    <property type="entry name" value="LON"/>
    <property type="match status" value="1"/>
</dbReference>
<dbReference type="AlphaFoldDB" id="A0A6J6DZG5"/>
<proteinExistence type="predicted"/>
<dbReference type="PANTHER" id="PTHR46732:SF8">
    <property type="entry name" value="ATP-DEPENDENT PROTEASE LA (LON) DOMAIN PROTEIN"/>
    <property type="match status" value="1"/>
</dbReference>
<sequence>MNESPRSTYTLPMFPLGGPLMPGALLPLQVFEPRYLEMIDRCLVSRVPEFGVVMIERGSEVGGGDVRSTVGTTARIVDVKTIVEGRLAVLAVGERRIEVVRWLEDDPHPVAEVRDWPDRDDDSDVDHLAMRVGALDALDRVLALTAELGVQVPERPDLDELNEVEISYAVVTLAPLGASDRQRLLRAEGPGRRFRLFAEAISEVEDSLRFRLLNPGPDR</sequence>
<dbReference type="InterPro" id="IPR003111">
    <property type="entry name" value="Lon_prtase_N"/>
</dbReference>
<reference evidence="2" key="1">
    <citation type="submission" date="2020-05" db="EMBL/GenBank/DDBJ databases">
        <authorList>
            <person name="Chiriac C."/>
            <person name="Salcher M."/>
            <person name="Ghai R."/>
            <person name="Kavagutti S V."/>
        </authorList>
    </citation>
    <scope>NUCLEOTIDE SEQUENCE</scope>
</reference>
<dbReference type="EMBL" id="CAEZTS010000014">
    <property type="protein sequence ID" value="CAB4569590.1"/>
    <property type="molecule type" value="Genomic_DNA"/>
</dbReference>
<gene>
    <name evidence="2" type="ORF">UFOPK1722_00285</name>
</gene>
<dbReference type="Gene3D" id="2.30.130.40">
    <property type="entry name" value="LON domain-like"/>
    <property type="match status" value="1"/>
</dbReference>
<protein>
    <submittedName>
        <fullName evidence="2">Unannotated protein</fullName>
    </submittedName>
</protein>
<dbReference type="PANTHER" id="PTHR46732">
    <property type="entry name" value="ATP-DEPENDENT PROTEASE LA (LON) DOMAIN PROTEIN"/>
    <property type="match status" value="1"/>
</dbReference>
<dbReference type="PROSITE" id="PS51787">
    <property type="entry name" value="LON_N"/>
    <property type="match status" value="1"/>
</dbReference>
<evidence type="ECO:0000259" key="1">
    <source>
        <dbReference type="PROSITE" id="PS51787"/>
    </source>
</evidence>
<dbReference type="InterPro" id="IPR046336">
    <property type="entry name" value="Lon_prtase_N_sf"/>
</dbReference>
<organism evidence="2">
    <name type="scientific">freshwater metagenome</name>
    <dbReference type="NCBI Taxonomy" id="449393"/>
    <lineage>
        <taxon>unclassified sequences</taxon>
        <taxon>metagenomes</taxon>
        <taxon>ecological metagenomes</taxon>
    </lineage>
</organism>
<feature type="domain" description="Lon N-terminal" evidence="1">
    <location>
        <begin position="8"/>
        <end position="205"/>
    </location>
</feature>
<accession>A0A6J6DZG5</accession>